<accession>A0ACC0IAR4</accession>
<dbReference type="Proteomes" id="UP001060215">
    <property type="component" value="Chromosome 6"/>
</dbReference>
<organism evidence="1 2">
    <name type="scientific">Camellia lanceoleosa</name>
    <dbReference type="NCBI Taxonomy" id="1840588"/>
    <lineage>
        <taxon>Eukaryota</taxon>
        <taxon>Viridiplantae</taxon>
        <taxon>Streptophyta</taxon>
        <taxon>Embryophyta</taxon>
        <taxon>Tracheophyta</taxon>
        <taxon>Spermatophyta</taxon>
        <taxon>Magnoliopsida</taxon>
        <taxon>eudicotyledons</taxon>
        <taxon>Gunneridae</taxon>
        <taxon>Pentapetalae</taxon>
        <taxon>asterids</taxon>
        <taxon>Ericales</taxon>
        <taxon>Theaceae</taxon>
        <taxon>Camellia</taxon>
    </lineage>
</organism>
<evidence type="ECO:0000313" key="2">
    <source>
        <dbReference type="Proteomes" id="UP001060215"/>
    </source>
</evidence>
<sequence length="312" mass="34274">MMMMGASSYSSGKGAMDSNGSIYISNLPPGTDEQMLAEYFGTIGLLKKDKRTGRPKIWLYRDKMTNEPKGDATVTYEDPHAALAAVEWFNKKDFHGTTIGVSIAESKSKDDHSYNSGNHDLVGDPSLASDFGGKAWQQEGDWPCPNTSSCSNVNFAFKWCVQPLWKSWRPAGGSGSGAGAGAGGRRGEENLSSTCASKSQFVMLTKANNYCLMDDGELSMSLAISRRNLGAKTQQAEPGQAVPGAGRAGWEVEELVTTGVSDRERSRDRERRERREAARIEIEMTGIGAEQKSRRQGKDRKRDYDYNREARI</sequence>
<gene>
    <name evidence="1" type="ORF">LOK49_LG03G03122</name>
</gene>
<evidence type="ECO:0000313" key="1">
    <source>
        <dbReference type="EMBL" id="KAI8022784.1"/>
    </source>
</evidence>
<protein>
    <submittedName>
        <fullName evidence="1">Transcription initiation factor TFIID subunit 15</fullName>
    </submittedName>
</protein>
<name>A0ACC0IAR4_9ERIC</name>
<proteinExistence type="predicted"/>
<reference evidence="1 2" key="1">
    <citation type="journal article" date="2022" name="Plant J.">
        <title>Chromosome-level genome of Camellia lanceoleosa provides a valuable resource for understanding genome evolution and self-incompatibility.</title>
        <authorList>
            <person name="Gong W."/>
            <person name="Xiao S."/>
            <person name="Wang L."/>
            <person name="Liao Z."/>
            <person name="Chang Y."/>
            <person name="Mo W."/>
            <person name="Hu G."/>
            <person name="Li W."/>
            <person name="Zhao G."/>
            <person name="Zhu H."/>
            <person name="Hu X."/>
            <person name="Ji K."/>
            <person name="Xiang X."/>
            <person name="Song Q."/>
            <person name="Yuan D."/>
            <person name="Jin S."/>
            <person name="Zhang L."/>
        </authorList>
    </citation>
    <scope>NUCLEOTIDE SEQUENCE [LARGE SCALE GENOMIC DNA]</scope>
    <source>
        <strain evidence="1">SQ_2022a</strain>
    </source>
</reference>
<keyword evidence="2" id="KW-1185">Reference proteome</keyword>
<comment type="caution">
    <text evidence="1">The sequence shown here is derived from an EMBL/GenBank/DDBJ whole genome shotgun (WGS) entry which is preliminary data.</text>
</comment>
<dbReference type="EMBL" id="CM045763">
    <property type="protein sequence ID" value="KAI8022784.1"/>
    <property type="molecule type" value="Genomic_DNA"/>
</dbReference>